<protein>
    <submittedName>
        <fullName evidence="1 3">Uncharacterized protein</fullName>
    </submittedName>
</protein>
<accession>A0A183E3P7</accession>
<name>A0A183E3P7_9BILA</name>
<dbReference type="Proteomes" id="UP000271098">
    <property type="component" value="Unassembled WGS sequence"/>
</dbReference>
<reference evidence="3" key="1">
    <citation type="submission" date="2016-06" db="UniProtKB">
        <authorList>
            <consortium name="WormBaseParasite"/>
        </authorList>
    </citation>
    <scope>IDENTIFICATION</scope>
</reference>
<evidence type="ECO:0000313" key="3">
    <source>
        <dbReference type="WBParaSite" id="GPUH_0001560901-mRNA-1"/>
    </source>
</evidence>
<gene>
    <name evidence="1" type="ORF">GPUH_LOCUS15589</name>
</gene>
<dbReference type="AlphaFoldDB" id="A0A183E3P7"/>
<organism evidence="3">
    <name type="scientific">Gongylonema pulchrum</name>
    <dbReference type="NCBI Taxonomy" id="637853"/>
    <lineage>
        <taxon>Eukaryota</taxon>
        <taxon>Metazoa</taxon>
        <taxon>Ecdysozoa</taxon>
        <taxon>Nematoda</taxon>
        <taxon>Chromadorea</taxon>
        <taxon>Rhabditida</taxon>
        <taxon>Spirurina</taxon>
        <taxon>Spiruromorpha</taxon>
        <taxon>Spiruroidea</taxon>
        <taxon>Gongylonematidae</taxon>
        <taxon>Gongylonema</taxon>
    </lineage>
</organism>
<dbReference type="WBParaSite" id="GPUH_0001560901-mRNA-1">
    <property type="protein sequence ID" value="GPUH_0001560901-mRNA-1"/>
    <property type="gene ID" value="GPUH_0001560901"/>
</dbReference>
<reference evidence="1 2" key="2">
    <citation type="submission" date="2018-11" db="EMBL/GenBank/DDBJ databases">
        <authorList>
            <consortium name="Pathogen Informatics"/>
        </authorList>
    </citation>
    <scope>NUCLEOTIDE SEQUENCE [LARGE SCALE GENOMIC DNA]</scope>
</reference>
<sequence>MATRICENGAAAVDAAAGILKRPGTIAVSQHRLCTALALCVVPYPMPAHWAKSPLLVSFVSVGNVKLSAEYRHRVVVDALVLQQAAPPHRFFLGHAVAGKSAQQ</sequence>
<evidence type="ECO:0000313" key="2">
    <source>
        <dbReference type="Proteomes" id="UP000271098"/>
    </source>
</evidence>
<dbReference type="EMBL" id="UYRT01082656">
    <property type="protein sequence ID" value="VDN26292.1"/>
    <property type="molecule type" value="Genomic_DNA"/>
</dbReference>
<proteinExistence type="predicted"/>
<evidence type="ECO:0000313" key="1">
    <source>
        <dbReference type="EMBL" id="VDN26292.1"/>
    </source>
</evidence>
<keyword evidence="2" id="KW-1185">Reference proteome</keyword>